<comment type="caution">
    <text evidence="2">The sequence shown here is derived from an EMBL/GenBank/DDBJ whole genome shotgun (WGS) entry which is preliminary data.</text>
</comment>
<evidence type="ECO:0008006" key="4">
    <source>
        <dbReference type="Google" id="ProtNLM"/>
    </source>
</evidence>
<evidence type="ECO:0000313" key="2">
    <source>
        <dbReference type="EMBL" id="PND38342.1"/>
    </source>
</evidence>
<evidence type="ECO:0000313" key="3">
    <source>
        <dbReference type="Proteomes" id="UP000235916"/>
    </source>
</evidence>
<keyword evidence="3" id="KW-1185">Reference proteome</keyword>
<reference evidence="2 3" key="1">
    <citation type="submission" date="2018-01" db="EMBL/GenBank/DDBJ databases">
        <title>Draft genome sequence of Paucibacter aquatile CR182 isolated from freshwater of the Nakdong River.</title>
        <authorList>
            <person name="Choi A."/>
            <person name="Chung E.J."/>
        </authorList>
    </citation>
    <scope>NUCLEOTIDE SEQUENCE [LARGE SCALE GENOMIC DNA]</scope>
    <source>
        <strain evidence="2 3">CR182</strain>
    </source>
</reference>
<accession>A0A2N8KY64</accession>
<sequence>MKGALSRRSCLGRALSALSAAVLPPSEAMAGEAVPSSIQAAVPADVMVDYGRFLNRRDPLTLSDFSGPHSRRDVVEVVLLHQALALGGWAQPLEFVDMPSGERLLREISSGRLICSATTYWEQDIAGAGPGVMLSRPMVQMGEFEAGLYTVESNRQALSARSLADVQALSVLSNRNWVVDWATLEQLGIHRRQHVTNWELMPRMVEAGRADLLLAPFQATPDLSLTVGKVRLVPIPGLKISLRGTRHYLLAREHPQGFGLRSALDIGLQRLLQQGVVRKAYTQSGFFNSKTASWARL</sequence>
<keyword evidence="1" id="KW-0732">Signal</keyword>
<organism evidence="2 3">
    <name type="scientific">Kinneretia aquatilis</name>
    <dbReference type="NCBI Taxonomy" id="2070761"/>
    <lineage>
        <taxon>Bacteria</taxon>
        <taxon>Pseudomonadati</taxon>
        <taxon>Pseudomonadota</taxon>
        <taxon>Betaproteobacteria</taxon>
        <taxon>Burkholderiales</taxon>
        <taxon>Sphaerotilaceae</taxon>
        <taxon>Roseateles</taxon>
    </lineage>
</organism>
<dbReference type="PROSITE" id="PS51318">
    <property type="entry name" value="TAT"/>
    <property type="match status" value="1"/>
</dbReference>
<proteinExistence type="predicted"/>
<dbReference type="InterPro" id="IPR006311">
    <property type="entry name" value="TAT_signal"/>
</dbReference>
<dbReference type="SUPFAM" id="SSF53850">
    <property type="entry name" value="Periplasmic binding protein-like II"/>
    <property type="match status" value="1"/>
</dbReference>
<dbReference type="AlphaFoldDB" id="A0A2N8KY64"/>
<feature type="signal peptide" evidence="1">
    <location>
        <begin position="1"/>
        <end position="30"/>
    </location>
</feature>
<feature type="chain" id="PRO_5014918785" description="Solute-binding protein family 3/N-terminal domain-containing protein" evidence="1">
    <location>
        <begin position="31"/>
        <end position="297"/>
    </location>
</feature>
<name>A0A2N8KY64_9BURK</name>
<dbReference type="Proteomes" id="UP000235916">
    <property type="component" value="Unassembled WGS sequence"/>
</dbReference>
<evidence type="ECO:0000256" key="1">
    <source>
        <dbReference type="SAM" id="SignalP"/>
    </source>
</evidence>
<dbReference type="EMBL" id="POSP01000003">
    <property type="protein sequence ID" value="PND38342.1"/>
    <property type="molecule type" value="Genomic_DNA"/>
</dbReference>
<gene>
    <name evidence="2" type="ORF">C1O66_12945</name>
</gene>
<protein>
    <recommendedName>
        <fullName evidence="4">Solute-binding protein family 3/N-terminal domain-containing protein</fullName>
    </recommendedName>
</protein>